<dbReference type="RefSeq" id="WP_046172306.1">
    <property type="nucleotide sequence ID" value="NZ_LAPV01000153.1"/>
</dbReference>
<feature type="transmembrane region" description="Helical" evidence="7">
    <location>
        <begin position="20"/>
        <end position="39"/>
    </location>
</feature>
<evidence type="ECO:0000256" key="6">
    <source>
        <dbReference type="ARBA" id="ARBA00023136"/>
    </source>
</evidence>
<comment type="subcellular location">
    <subcellularLocation>
        <location evidence="1">Cell membrane</location>
        <topology evidence="1">Multi-pass membrane protein</topology>
    </subcellularLocation>
</comment>
<dbReference type="InterPro" id="IPR023090">
    <property type="entry name" value="UPF0702_alpha/beta_dom_sf"/>
</dbReference>
<keyword evidence="10" id="KW-1185">Reference proteome</keyword>
<comment type="caution">
    <text evidence="9">The sequence shown here is derived from an EMBL/GenBank/DDBJ whole genome shotgun (WGS) entry which is preliminary data.</text>
</comment>
<feature type="transmembrane region" description="Helical" evidence="7">
    <location>
        <begin position="76"/>
        <end position="93"/>
    </location>
</feature>
<comment type="similarity">
    <text evidence="2">Belongs to the UPF0702 family.</text>
</comment>
<evidence type="ECO:0000313" key="9">
    <source>
        <dbReference type="EMBL" id="KKC31839.1"/>
    </source>
</evidence>
<dbReference type="Pfam" id="PF04239">
    <property type="entry name" value="DUF421"/>
    <property type="match status" value="1"/>
</dbReference>
<protein>
    <recommendedName>
        <fullName evidence="8">YetF C-terminal domain-containing protein</fullName>
    </recommendedName>
</protein>
<organism evidence="9 10">
    <name type="scientific">Devosia psychrophila</name>
    <dbReference type="NCBI Taxonomy" id="728005"/>
    <lineage>
        <taxon>Bacteria</taxon>
        <taxon>Pseudomonadati</taxon>
        <taxon>Pseudomonadota</taxon>
        <taxon>Alphaproteobacteria</taxon>
        <taxon>Hyphomicrobiales</taxon>
        <taxon>Devosiaceae</taxon>
        <taxon>Devosia</taxon>
    </lineage>
</organism>
<name>A0ABR5DV08_9HYPH</name>
<dbReference type="EMBL" id="LAPV01000153">
    <property type="protein sequence ID" value="KKC31839.1"/>
    <property type="molecule type" value="Genomic_DNA"/>
</dbReference>
<keyword evidence="6 7" id="KW-0472">Membrane</keyword>
<sequence length="179" mass="19388">MSWFDTVQVQLWQAVGSPATIVFTALRVAVVFVVVLGLLRVSGKRVLGQFTPFDLVALLLISNVVQNAMIGPDTSVVGGLLGAAVILMLNRLVSNDDRLRHFLEGSPTLLVENGRLLEENLRKERISAAEMQSALREHGVAAIGDVASAVLETDGTISVCQMGHSSIKRLRTVRSSRNR</sequence>
<dbReference type="Gene3D" id="3.30.240.20">
    <property type="entry name" value="bsu07140 like domains"/>
    <property type="match status" value="1"/>
</dbReference>
<feature type="transmembrane region" description="Helical" evidence="7">
    <location>
        <begin position="51"/>
        <end position="70"/>
    </location>
</feature>
<evidence type="ECO:0000256" key="5">
    <source>
        <dbReference type="ARBA" id="ARBA00022989"/>
    </source>
</evidence>
<dbReference type="PANTHER" id="PTHR34582:SF6">
    <property type="entry name" value="UPF0702 TRANSMEMBRANE PROTEIN YCAP"/>
    <property type="match status" value="1"/>
</dbReference>
<dbReference type="InterPro" id="IPR007353">
    <property type="entry name" value="DUF421"/>
</dbReference>
<dbReference type="Proteomes" id="UP000033519">
    <property type="component" value="Unassembled WGS sequence"/>
</dbReference>
<feature type="domain" description="YetF C-terminal" evidence="8">
    <location>
        <begin position="97"/>
        <end position="165"/>
    </location>
</feature>
<dbReference type="PANTHER" id="PTHR34582">
    <property type="entry name" value="UPF0702 TRANSMEMBRANE PROTEIN YCAP"/>
    <property type="match status" value="1"/>
</dbReference>
<evidence type="ECO:0000256" key="7">
    <source>
        <dbReference type="SAM" id="Phobius"/>
    </source>
</evidence>
<keyword evidence="5 7" id="KW-1133">Transmembrane helix</keyword>
<evidence type="ECO:0000256" key="1">
    <source>
        <dbReference type="ARBA" id="ARBA00004651"/>
    </source>
</evidence>
<proteinExistence type="inferred from homology"/>
<evidence type="ECO:0000313" key="10">
    <source>
        <dbReference type="Proteomes" id="UP000033519"/>
    </source>
</evidence>
<evidence type="ECO:0000256" key="4">
    <source>
        <dbReference type="ARBA" id="ARBA00022692"/>
    </source>
</evidence>
<evidence type="ECO:0000256" key="2">
    <source>
        <dbReference type="ARBA" id="ARBA00006448"/>
    </source>
</evidence>
<accession>A0ABR5DV08</accession>
<keyword evidence="4 7" id="KW-0812">Transmembrane</keyword>
<evidence type="ECO:0000259" key="8">
    <source>
        <dbReference type="Pfam" id="PF04239"/>
    </source>
</evidence>
<gene>
    <name evidence="9" type="ORF">WH91_17705</name>
</gene>
<reference evidence="9 10" key="1">
    <citation type="submission" date="2015-03" db="EMBL/GenBank/DDBJ databases">
        <authorList>
            <person name="Lepp D."/>
            <person name="Hassan Y.I."/>
            <person name="Li X.-Z."/>
            <person name="Zhou T."/>
        </authorList>
    </citation>
    <scope>NUCLEOTIDE SEQUENCE [LARGE SCALE GENOMIC DNA]</scope>
    <source>
        <strain evidence="9 10">Cr7-05</strain>
    </source>
</reference>
<keyword evidence="3" id="KW-1003">Cell membrane</keyword>
<evidence type="ECO:0000256" key="3">
    <source>
        <dbReference type="ARBA" id="ARBA00022475"/>
    </source>
</evidence>